<gene>
    <name evidence="1" type="ORF">GCM10023321_52330</name>
</gene>
<protein>
    <submittedName>
        <fullName evidence="1">Uncharacterized protein</fullName>
    </submittedName>
</protein>
<keyword evidence="2" id="KW-1185">Reference proteome</keyword>
<dbReference type="Proteomes" id="UP001428817">
    <property type="component" value="Unassembled WGS sequence"/>
</dbReference>
<dbReference type="EMBL" id="BAABJP010000030">
    <property type="protein sequence ID" value="GAA5164206.1"/>
    <property type="molecule type" value="Genomic_DNA"/>
</dbReference>
<evidence type="ECO:0000313" key="1">
    <source>
        <dbReference type="EMBL" id="GAA5164206.1"/>
    </source>
</evidence>
<reference evidence="2" key="1">
    <citation type="journal article" date="2019" name="Int. J. Syst. Evol. Microbiol.">
        <title>The Global Catalogue of Microorganisms (GCM) 10K type strain sequencing project: providing services to taxonomists for standard genome sequencing and annotation.</title>
        <authorList>
            <consortium name="The Broad Institute Genomics Platform"/>
            <consortium name="The Broad Institute Genome Sequencing Center for Infectious Disease"/>
            <person name="Wu L."/>
            <person name="Ma J."/>
        </authorList>
    </citation>
    <scope>NUCLEOTIDE SEQUENCE [LARGE SCALE GENOMIC DNA]</scope>
    <source>
        <strain evidence="2">JCM 18303</strain>
    </source>
</reference>
<proteinExistence type="predicted"/>
<sequence length="82" mass="9144">MDSDPEALLELFEIAVTWHELDYSDEPLLGPADWLDFADAHLWRNPERAERAFGMALDVVGRSRVTPVAAAPLAEVIELVRG</sequence>
<organism evidence="1 2">
    <name type="scientific">Pseudonocardia eucalypti</name>
    <dbReference type="NCBI Taxonomy" id="648755"/>
    <lineage>
        <taxon>Bacteria</taxon>
        <taxon>Bacillati</taxon>
        <taxon>Actinomycetota</taxon>
        <taxon>Actinomycetes</taxon>
        <taxon>Pseudonocardiales</taxon>
        <taxon>Pseudonocardiaceae</taxon>
        <taxon>Pseudonocardia</taxon>
    </lineage>
</organism>
<comment type="caution">
    <text evidence="1">The sequence shown here is derived from an EMBL/GenBank/DDBJ whole genome shotgun (WGS) entry which is preliminary data.</text>
</comment>
<evidence type="ECO:0000313" key="2">
    <source>
        <dbReference type="Proteomes" id="UP001428817"/>
    </source>
</evidence>
<accession>A0ABP9QMK6</accession>
<name>A0ABP9QMK6_9PSEU</name>